<evidence type="ECO:0000256" key="1">
    <source>
        <dbReference type="ARBA" id="ARBA00011076"/>
    </source>
</evidence>
<dbReference type="PANTHER" id="PTHR12544">
    <property type="entry name" value="GLUTAMINASE"/>
    <property type="match status" value="1"/>
</dbReference>
<comment type="catalytic activity">
    <reaction evidence="5 7">
        <text>L-glutamine + H2O = L-glutamate + NH4(+)</text>
        <dbReference type="Rhea" id="RHEA:15889"/>
        <dbReference type="ChEBI" id="CHEBI:15377"/>
        <dbReference type="ChEBI" id="CHEBI:28938"/>
        <dbReference type="ChEBI" id="CHEBI:29985"/>
        <dbReference type="ChEBI" id="CHEBI:58359"/>
        <dbReference type="EC" id="3.5.1.2"/>
    </reaction>
</comment>
<sequence length="461" mass="48196">MADTAPLDVISAGLAEVHRQLLPVTDGEVASYIPKLALADPGDFGLALVSMDGHRYRAGRADVPFSIQSVSKPFVYALALAELGLDEMHRFVGNEPSGDAFNAISLERGTGRPANPMINAGAVATTNLVPASSPQERFGRILDGLSAFAGRRLDVDEEVYRSESATGDRNRALAYLMHAAGSLSVEPQAAAETYFRQCAVRVDTVDLAVMAATLATGGVNPVTGESVVPEPVAVQVLSVMATCGMYDGAGDWLVRVGLPAKSGVSGGLTAASPGRFGIACYSPPLDPTGSPVRAVAALREMSRRFGMHLMHVPAPGPATVTACTTAERWLSGAHRPPAEREALAREGRRIALVAARGELDFTAVERVLWALASVAPSRPGWLVLDLAEVLWVRPPARAMLEAAMERVTAAGHRVCVVPGARAYGHGALALGAQVCGSRAEAIAWAEDGLVGESAGLRNPTD</sequence>
<comment type="subunit">
    <text evidence="2 7">Homotetramer.</text>
</comment>
<feature type="binding site" evidence="7">
    <location>
        <position position="264"/>
    </location>
    <ligand>
        <name>substrate</name>
    </ligand>
</feature>
<dbReference type="HAMAP" id="MF_00313">
    <property type="entry name" value="Glutaminase"/>
    <property type="match status" value="1"/>
</dbReference>
<dbReference type="RefSeq" id="WP_202231876.1">
    <property type="nucleotide sequence ID" value="NZ_AP018365.1"/>
</dbReference>
<keyword evidence="9" id="KW-1185">Reference proteome</keyword>
<evidence type="ECO:0000256" key="4">
    <source>
        <dbReference type="ARBA" id="ARBA00022801"/>
    </source>
</evidence>
<dbReference type="NCBIfam" id="TIGR03814">
    <property type="entry name" value="Gln_ase"/>
    <property type="match status" value="1"/>
</dbReference>
<feature type="binding site" evidence="7">
    <location>
        <position position="163"/>
    </location>
    <ligand>
        <name>substrate</name>
    </ligand>
</feature>
<evidence type="ECO:0000256" key="7">
    <source>
        <dbReference type="HAMAP-Rule" id="MF_00313"/>
    </source>
</evidence>
<dbReference type="FunFam" id="3.40.710.10:FF:000005">
    <property type="entry name" value="Glutaminase"/>
    <property type="match status" value="1"/>
</dbReference>
<feature type="binding site" evidence="7">
    <location>
        <position position="194"/>
    </location>
    <ligand>
        <name>substrate</name>
    </ligand>
</feature>
<dbReference type="InterPro" id="IPR015868">
    <property type="entry name" value="Glutaminase"/>
</dbReference>
<reference evidence="8 9" key="4">
    <citation type="journal article" date="2020" name="Sci. Rep.">
        <title>beta-carboline chemical signals induce reveromycin production through a LuxR family regulator in Streptomyces sp. SN-593.</title>
        <authorList>
            <person name="Panthee S."/>
            <person name="Kito N."/>
            <person name="Hayashi T."/>
            <person name="Shimizu T."/>
            <person name="Ishikawa J."/>
            <person name="Hamamoto H."/>
            <person name="Osada H."/>
            <person name="Takahashi S."/>
        </authorList>
    </citation>
    <scope>NUCLEOTIDE SEQUENCE [LARGE SCALE GENOMIC DNA]</scope>
    <source>
        <strain evidence="8 9">SN-593</strain>
    </source>
</reference>
<dbReference type="Pfam" id="PF04960">
    <property type="entry name" value="Glutaminase"/>
    <property type="match status" value="1"/>
</dbReference>
<gene>
    <name evidence="7" type="primary">glsA</name>
    <name evidence="8" type="ORF">RVR_141</name>
</gene>
<evidence type="ECO:0000256" key="5">
    <source>
        <dbReference type="ARBA" id="ARBA00049534"/>
    </source>
</evidence>
<dbReference type="InterPro" id="IPR036513">
    <property type="entry name" value="STAS_dom_sf"/>
</dbReference>
<feature type="binding site" evidence="7">
    <location>
        <position position="170"/>
    </location>
    <ligand>
        <name>substrate</name>
    </ligand>
</feature>
<organism evidence="8 9">
    <name type="scientific">Actinacidiphila reveromycinica</name>
    <dbReference type="NCBI Taxonomy" id="659352"/>
    <lineage>
        <taxon>Bacteria</taxon>
        <taxon>Bacillati</taxon>
        <taxon>Actinomycetota</taxon>
        <taxon>Actinomycetes</taxon>
        <taxon>Kitasatosporales</taxon>
        <taxon>Streptomycetaceae</taxon>
        <taxon>Actinacidiphila</taxon>
    </lineage>
</organism>
<dbReference type="SUPFAM" id="SSF56601">
    <property type="entry name" value="beta-lactamase/transpeptidase-like"/>
    <property type="match status" value="1"/>
</dbReference>
<feature type="binding site" evidence="7">
    <location>
        <position position="69"/>
    </location>
    <ligand>
        <name>substrate</name>
    </ligand>
</feature>
<proteinExistence type="inferred from homology"/>
<dbReference type="GO" id="GO:0004359">
    <property type="term" value="F:glutaminase activity"/>
    <property type="evidence" value="ECO:0007669"/>
    <property type="project" value="UniProtKB-UniRule"/>
</dbReference>
<evidence type="ECO:0000256" key="6">
    <source>
        <dbReference type="ARBA" id="ARBA00070405"/>
    </source>
</evidence>
<evidence type="ECO:0000313" key="9">
    <source>
        <dbReference type="Proteomes" id="UP000595703"/>
    </source>
</evidence>
<keyword evidence="4 7" id="KW-0378">Hydrolase</keyword>
<evidence type="ECO:0000313" key="8">
    <source>
        <dbReference type="EMBL" id="BBA95324.1"/>
    </source>
</evidence>
<reference evidence="8 9" key="1">
    <citation type="journal article" date="2010" name="J. Bacteriol.">
        <title>Biochemical characterization of a novel indole prenyltransferase from Streptomyces sp. SN-593.</title>
        <authorList>
            <person name="Takahashi S."/>
            <person name="Takagi H."/>
            <person name="Toyoda A."/>
            <person name="Uramoto M."/>
            <person name="Nogawa T."/>
            <person name="Ueki M."/>
            <person name="Sakaki Y."/>
            <person name="Osada H."/>
        </authorList>
    </citation>
    <scope>NUCLEOTIDE SEQUENCE [LARGE SCALE GENOMIC DNA]</scope>
    <source>
        <strain evidence="8 9">SN-593</strain>
    </source>
</reference>
<dbReference type="InterPro" id="IPR012338">
    <property type="entry name" value="Beta-lactam/transpept-like"/>
</dbReference>
<comment type="similarity">
    <text evidence="1 7">Belongs to the glutaminase family.</text>
</comment>
<dbReference type="KEGG" id="arev:RVR_141"/>
<protein>
    <recommendedName>
        <fullName evidence="6 7">Glutaminase</fullName>
        <ecNumber evidence="3 7">3.5.1.2</ecNumber>
    </recommendedName>
</protein>
<dbReference type="PANTHER" id="PTHR12544:SF29">
    <property type="entry name" value="GLUTAMINASE"/>
    <property type="match status" value="1"/>
</dbReference>
<dbReference type="EMBL" id="AP018365">
    <property type="protein sequence ID" value="BBA95324.1"/>
    <property type="molecule type" value="Genomic_DNA"/>
</dbReference>
<dbReference type="GO" id="GO:0006543">
    <property type="term" value="P:L-glutamine catabolic process"/>
    <property type="evidence" value="ECO:0007669"/>
    <property type="project" value="TreeGrafter"/>
</dbReference>
<evidence type="ECO:0000256" key="2">
    <source>
        <dbReference type="ARBA" id="ARBA00011881"/>
    </source>
</evidence>
<name>A0A7U3UMM5_9ACTN</name>
<dbReference type="AlphaFoldDB" id="A0A7U3UMM5"/>
<accession>A0A7U3UMM5</accession>
<feature type="binding site" evidence="7">
    <location>
        <position position="246"/>
    </location>
    <ligand>
        <name>substrate</name>
    </ligand>
</feature>
<dbReference type="Gene3D" id="3.40.710.10">
    <property type="entry name" value="DD-peptidase/beta-lactamase superfamily"/>
    <property type="match status" value="1"/>
</dbReference>
<feature type="binding site" evidence="7">
    <location>
        <position position="119"/>
    </location>
    <ligand>
        <name>substrate</name>
    </ligand>
</feature>
<evidence type="ECO:0000256" key="3">
    <source>
        <dbReference type="ARBA" id="ARBA00012918"/>
    </source>
</evidence>
<dbReference type="Proteomes" id="UP000595703">
    <property type="component" value="Chromosome"/>
</dbReference>
<dbReference type="Gene3D" id="3.30.750.24">
    <property type="entry name" value="STAS domain"/>
    <property type="match status" value="1"/>
</dbReference>
<keyword evidence="7" id="KW-0007">Acetylation</keyword>
<reference evidence="8 9" key="2">
    <citation type="journal article" date="2011" name="J. Antibiot.">
        <title>Furaquinocins I and J: novel polyketide isoprenoid hybrid compounds from Streptomyces reveromyceticus SN-593.</title>
        <authorList>
            <person name="Panthee S."/>
            <person name="Takahashi S."/>
            <person name="Takagi H."/>
            <person name="Nogawa T."/>
            <person name="Oowada E."/>
            <person name="Uramoto M."/>
            <person name="Osada H."/>
        </authorList>
    </citation>
    <scope>NUCLEOTIDE SEQUENCE [LARGE SCALE GENOMIC DNA]</scope>
    <source>
        <strain evidence="8 9">SN-593</strain>
    </source>
</reference>
<dbReference type="EC" id="3.5.1.2" evidence="3 7"/>
<reference evidence="8 9" key="3">
    <citation type="journal article" date="2011" name="Nat. Chem. Biol.">
        <title>Reveromycin A biosynthesis uses RevG and RevJ for stereospecific spiroacetal formation.</title>
        <authorList>
            <person name="Takahashi S."/>
            <person name="Toyoda A."/>
            <person name="Sekiyama Y."/>
            <person name="Takagi H."/>
            <person name="Nogawa T."/>
            <person name="Uramoto M."/>
            <person name="Suzuki R."/>
            <person name="Koshino H."/>
            <person name="Kumano T."/>
            <person name="Panthee S."/>
            <person name="Dairi T."/>
            <person name="Ishikawa J."/>
            <person name="Ikeda H."/>
            <person name="Sakaki Y."/>
            <person name="Osada H."/>
        </authorList>
    </citation>
    <scope>NUCLEOTIDE SEQUENCE [LARGE SCALE GENOMIC DNA]</scope>
    <source>
        <strain evidence="8 9">SN-593</strain>
    </source>
</reference>
<dbReference type="GO" id="GO:0006537">
    <property type="term" value="P:glutamate biosynthetic process"/>
    <property type="evidence" value="ECO:0007669"/>
    <property type="project" value="TreeGrafter"/>
</dbReference>